<feature type="region of interest" description="Disordered" evidence="1">
    <location>
        <begin position="969"/>
        <end position="1003"/>
    </location>
</feature>
<feature type="region of interest" description="Disordered" evidence="1">
    <location>
        <begin position="1130"/>
        <end position="1199"/>
    </location>
</feature>
<evidence type="ECO:0008006" key="4">
    <source>
        <dbReference type="Google" id="ProtNLM"/>
    </source>
</evidence>
<evidence type="ECO:0000256" key="1">
    <source>
        <dbReference type="SAM" id="MobiDB-lite"/>
    </source>
</evidence>
<feature type="region of interest" description="Disordered" evidence="1">
    <location>
        <begin position="29"/>
        <end position="94"/>
    </location>
</feature>
<protein>
    <recommendedName>
        <fullName evidence="4">PDZ domain-containing protein</fullName>
    </recommendedName>
</protein>
<dbReference type="Proteomes" id="UP001209570">
    <property type="component" value="Unassembled WGS sequence"/>
</dbReference>
<gene>
    <name evidence="2" type="ORF">P43SY_003732</name>
</gene>
<sequence>MDDAAVFRQGRSLLHEALSPSSKQLLQDFFEATDDAAASPHLDADDSSDSDGADDGEDRAARMVGNRNSNHRDDDRPSALHAGAAPRLSTPSPSRRVLSTAAAVLAQNSKNFVQIECASRPFCLQLSANSRGEIVVAGFTPDPVGGGGPGTIESTGLVHAGDVLVAVNNEMDALTTVDATARILMRAALPAVLTFRRVAVVHNSLGEYTREEIARNLLLHDSRLVALHGLDAAAAMVKACIDVLDDRRAVTPLLNYVQRLEQLLVPPSYATTTTPTPEAMELWRRRREELADWLDRIHKFVDTKQKDHVKKWNSTKAANYKRIEVLSKQRDSIRSKLDKMRSNPALLVPENHSQWQEFIELRHLASQLQSSVETAKQSHFLPDFEGYALRFGSDGVYIGLGDLWVSSFRAKFTVETRTTAPQVFFHLSSPSSHGLQLRITNFKLATEGRLPSFHCDELTIETLIVADVPFHFDAITGWSVPADQLHVKVQSFSYYERRANSVKRGVDHDTVIKLFINRLLPSVVRQAAQQLFCVEIGPLLESKNAQLMLTGELRMDGRPLELYDAALNSSATGATASTSSYETQLRHDAQELMGLSTDEGDALCELLKSVETSTKKRGAVTSEHSNLSIRVLQHYFAQFKGFPNVKVLATELWHQSLQLLLRERSSAAEHEPSPVLPDTSFPAVLGHLEQLEQYPVDVAVSLSDVTFRLDLCEAAATYYTTLQRIIRHRMDSIAVGLANMDAMKDGSFLENELASLDDWYEKVNRVLSYLTINVDDLGVVLRGALPAGLSGQLAVAAQDLACKGPCAGTFTVPLTDFATLQQAMAARPKSVRGGDSGEDTDVFSALLHERDALVFAKFFRVLQDHVADCGDADDSPTEDADDVIDKMNAALYRDRVAVSVKNARARVLFEVPTDPSTFEPGATIVPFSCTLVTHADEPPHLKVETGEFAKCQYKVEQVRLTGPASRIIQRSRSAATDATAASRDDSSDVVPSEQQEDSAASGGSSASVWREYLASPAFSLRFHFFTSCQVTRDHIFGSLRSASLSHPTLVQLRHRVSLVEVLQDIGMISLVEHQEQGRQRQQRLAKRRQDARFRRALQRRWRAGDDVSKLLDDDEVAALSAVFSRPGSVAETADYEDEDRMSVSSRQERMSSRMDSNNTDASAAAASQEDSHRHSLATTAPMRAAPSQASYEKQTSVFF</sequence>
<accession>A0AAD5LFC3</accession>
<dbReference type="EMBL" id="JAKCXM010000291">
    <property type="protein sequence ID" value="KAJ0396521.1"/>
    <property type="molecule type" value="Genomic_DNA"/>
</dbReference>
<comment type="caution">
    <text evidence="2">The sequence shown here is derived from an EMBL/GenBank/DDBJ whole genome shotgun (WGS) entry which is preliminary data.</text>
</comment>
<keyword evidence="3" id="KW-1185">Reference proteome</keyword>
<organism evidence="2 3">
    <name type="scientific">Pythium insidiosum</name>
    <name type="common">Pythiosis disease agent</name>
    <dbReference type="NCBI Taxonomy" id="114742"/>
    <lineage>
        <taxon>Eukaryota</taxon>
        <taxon>Sar</taxon>
        <taxon>Stramenopiles</taxon>
        <taxon>Oomycota</taxon>
        <taxon>Peronosporomycetes</taxon>
        <taxon>Pythiales</taxon>
        <taxon>Pythiaceae</taxon>
        <taxon>Pythium</taxon>
    </lineage>
</organism>
<name>A0AAD5LFC3_PYTIN</name>
<evidence type="ECO:0000313" key="3">
    <source>
        <dbReference type="Proteomes" id="UP001209570"/>
    </source>
</evidence>
<evidence type="ECO:0000313" key="2">
    <source>
        <dbReference type="EMBL" id="KAJ0396521.1"/>
    </source>
</evidence>
<feature type="compositionally biased region" description="Low complexity" evidence="1">
    <location>
        <begin position="970"/>
        <end position="981"/>
    </location>
</feature>
<feature type="compositionally biased region" description="Acidic residues" evidence="1">
    <location>
        <begin position="45"/>
        <end position="57"/>
    </location>
</feature>
<feature type="compositionally biased region" description="Polar residues" evidence="1">
    <location>
        <begin position="1187"/>
        <end position="1199"/>
    </location>
</feature>
<dbReference type="AlphaFoldDB" id="A0AAD5LFC3"/>
<reference evidence="2" key="1">
    <citation type="submission" date="2021-12" db="EMBL/GenBank/DDBJ databases">
        <title>Prjna785345.</title>
        <authorList>
            <person name="Rujirawat T."/>
            <person name="Krajaejun T."/>
        </authorList>
    </citation>
    <scope>NUCLEOTIDE SEQUENCE</scope>
    <source>
        <strain evidence="2">Pi057C3</strain>
    </source>
</reference>
<proteinExistence type="predicted"/>